<gene>
    <name evidence="4" type="ORF">BP6252_04990</name>
</gene>
<dbReference type="GO" id="GO:0016491">
    <property type="term" value="F:oxidoreductase activity"/>
    <property type="evidence" value="ECO:0007669"/>
    <property type="project" value="UniProtKB-KW"/>
</dbReference>
<protein>
    <recommendedName>
        <fullName evidence="6">NAD(P)-binding protein</fullName>
    </recommendedName>
</protein>
<dbReference type="EMBL" id="PDLM01000005">
    <property type="protein sequence ID" value="RDW76937.1"/>
    <property type="molecule type" value="Genomic_DNA"/>
</dbReference>
<dbReference type="InterPro" id="IPR036291">
    <property type="entry name" value="NAD(P)-bd_dom_sf"/>
</dbReference>
<dbReference type="SUPFAM" id="SSF51735">
    <property type="entry name" value="NAD(P)-binding Rossmann-fold domains"/>
    <property type="match status" value="1"/>
</dbReference>
<keyword evidence="2" id="KW-0560">Oxidoreductase</keyword>
<comment type="caution">
    <text evidence="4">The sequence shown here is derived from an EMBL/GenBank/DDBJ whole genome shotgun (WGS) entry which is preliminary data.</text>
</comment>
<proteinExistence type="inferred from homology"/>
<evidence type="ECO:0000256" key="3">
    <source>
        <dbReference type="RuleBase" id="RU000363"/>
    </source>
</evidence>
<dbReference type="AlphaFoldDB" id="A0A3D8RS84"/>
<organism evidence="4 5">
    <name type="scientific">Coleophoma cylindrospora</name>
    <dbReference type="NCBI Taxonomy" id="1849047"/>
    <lineage>
        <taxon>Eukaryota</taxon>
        <taxon>Fungi</taxon>
        <taxon>Dikarya</taxon>
        <taxon>Ascomycota</taxon>
        <taxon>Pezizomycotina</taxon>
        <taxon>Leotiomycetes</taxon>
        <taxon>Helotiales</taxon>
        <taxon>Dermateaceae</taxon>
        <taxon>Coleophoma</taxon>
    </lineage>
</organism>
<evidence type="ECO:0000256" key="2">
    <source>
        <dbReference type="ARBA" id="ARBA00023002"/>
    </source>
</evidence>
<evidence type="ECO:0000256" key="1">
    <source>
        <dbReference type="ARBA" id="ARBA00006484"/>
    </source>
</evidence>
<dbReference type="PANTHER" id="PTHR43976:SF16">
    <property type="entry name" value="SHORT-CHAIN DEHYDROGENASE_REDUCTASE FAMILY PROTEIN"/>
    <property type="match status" value="1"/>
</dbReference>
<dbReference type="Gene3D" id="3.40.50.720">
    <property type="entry name" value="NAD(P)-binding Rossmann-like Domain"/>
    <property type="match status" value="1"/>
</dbReference>
<keyword evidence="5" id="KW-1185">Reference proteome</keyword>
<dbReference type="CDD" id="cd05374">
    <property type="entry name" value="17beta-HSD-like_SDR_c"/>
    <property type="match status" value="1"/>
</dbReference>
<sequence length="308" mass="33447">MHPGPDALSPTAHVWLVTGCSSGLGRMLVPAILARGDKVIATARRLSDLDYIQGLEGAKALQLDLTDSDEIHREKANEAIRAFGQVDVVVNNAGYVHSGVWEEVSHEDTLRQFDTNFFGALKVTRSLLPHMRSRKSGVVLYMSSIAGWVGVGAGGPYSSSKFALEGAVECLQKETSHLGIRTHLLVLGQFRTGILSTEKTVGQLRPSTIEDYDIVKQELADRHAATNGLQPGKPEAAVERILDIVREENLTGAQRGNLPLRIPIGSDAVEVMKRKCVETLQVLEDWGEFASSTDYAGKQATSLKYGQS</sequence>
<dbReference type="PRINTS" id="PR00080">
    <property type="entry name" value="SDRFAMILY"/>
</dbReference>
<reference evidence="4 5" key="1">
    <citation type="journal article" date="2018" name="IMA Fungus">
        <title>IMA Genome-F 9: Draft genome sequence of Annulohypoxylon stygium, Aspergillus mulundensis, Berkeleyomyces basicola (syn. Thielaviopsis basicola), Ceratocystis smalleyi, two Cercospora beticola strains, Coleophoma cylindrospora, Fusarium fracticaudum, Phialophora cf. hyalina, and Morchella septimelata.</title>
        <authorList>
            <person name="Wingfield B.D."/>
            <person name="Bills G.F."/>
            <person name="Dong Y."/>
            <person name="Huang W."/>
            <person name="Nel W.J."/>
            <person name="Swalarsk-Parry B.S."/>
            <person name="Vaghefi N."/>
            <person name="Wilken P.M."/>
            <person name="An Z."/>
            <person name="de Beer Z.W."/>
            <person name="De Vos L."/>
            <person name="Chen L."/>
            <person name="Duong T.A."/>
            <person name="Gao Y."/>
            <person name="Hammerbacher A."/>
            <person name="Kikkert J.R."/>
            <person name="Li Y."/>
            <person name="Li H."/>
            <person name="Li K."/>
            <person name="Li Q."/>
            <person name="Liu X."/>
            <person name="Ma X."/>
            <person name="Naidoo K."/>
            <person name="Pethybridge S.J."/>
            <person name="Sun J."/>
            <person name="Steenkamp E.T."/>
            <person name="van der Nest M.A."/>
            <person name="van Wyk S."/>
            <person name="Wingfield M.J."/>
            <person name="Xiong C."/>
            <person name="Yue Q."/>
            <person name="Zhang X."/>
        </authorList>
    </citation>
    <scope>NUCLEOTIDE SEQUENCE [LARGE SCALE GENOMIC DNA]</scope>
    <source>
        <strain evidence="4 5">BP6252</strain>
    </source>
</reference>
<dbReference type="STRING" id="1849047.A0A3D8RS84"/>
<evidence type="ECO:0000313" key="5">
    <source>
        <dbReference type="Proteomes" id="UP000256645"/>
    </source>
</evidence>
<dbReference type="PRINTS" id="PR00081">
    <property type="entry name" value="GDHRDH"/>
</dbReference>
<dbReference type="InterPro" id="IPR002347">
    <property type="entry name" value="SDR_fam"/>
</dbReference>
<dbReference type="PANTHER" id="PTHR43976">
    <property type="entry name" value="SHORT CHAIN DEHYDROGENASE"/>
    <property type="match status" value="1"/>
</dbReference>
<name>A0A3D8RS84_9HELO</name>
<comment type="similarity">
    <text evidence="1 3">Belongs to the short-chain dehydrogenases/reductases (SDR) family.</text>
</comment>
<evidence type="ECO:0000313" key="4">
    <source>
        <dbReference type="EMBL" id="RDW76937.1"/>
    </source>
</evidence>
<dbReference type="Proteomes" id="UP000256645">
    <property type="component" value="Unassembled WGS sequence"/>
</dbReference>
<evidence type="ECO:0008006" key="6">
    <source>
        <dbReference type="Google" id="ProtNLM"/>
    </source>
</evidence>
<accession>A0A3D8RS84</accession>
<dbReference type="OrthoDB" id="1274115at2759"/>
<dbReference type="Pfam" id="PF00106">
    <property type="entry name" value="adh_short"/>
    <property type="match status" value="1"/>
</dbReference>
<dbReference type="InterPro" id="IPR051911">
    <property type="entry name" value="SDR_oxidoreductase"/>
</dbReference>